<evidence type="ECO:0008006" key="5">
    <source>
        <dbReference type="Google" id="ProtNLM"/>
    </source>
</evidence>
<keyword evidence="2" id="KW-1133">Transmembrane helix</keyword>
<feature type="transmembrane region" description="Helical" evidence="2">
    <location>
        <begin position="40"/>
        <end position="56"/>
    </location>
</feature>
<sequence>MDTLLTLNNDASTSSDARPSVIPVVLEEAELFVQFGHKSLWTQLVVAVASIIYAVVLHNGHFTVYILAVNQSWFFVLVWCTTLAQQHSRTPWILCGVSKVLLLTVFISLRLQDQEDFPLFSGLIFLACVPVFVAGMVRIRSSLQTAHSNNNQQRSAMALDCIDATLRAGVLQLALLTAALVGFGTLSEVELEQIVRLESGSHTTTNEQDTTSTMLFLLQTKQDHDEAIQGAITCTQASMASGAVNFFLLQSIVTRHVTKLQLHHIVAGRVLWLEYASMGSQLLIVVAVAATLALTPSAMYTAFFTQVDWKDWGTFRLLFLVVYLLPGVLLFLLNVYFCAVFGKPGPLRDFFLQRHDTTTNSSSTSASIGERMDRAEEEGRKLQ</sequence>
<reference evidence="3" key="1">
    <citation type="submission" date="2020-06" db="EMBL/GenBank/DDBJ databases">
        <authorList>
            <consortium name="Plant Systems Biology data submission"/>
        </authorList>
    </citation>
    <scope>NUCLEOTIDE SEQUENCE</scope>
    <source>
        <strain evidence="3">D6</strain>
    </source>
</reference>
<dbReference type="Proteomes" id="UP001153069">
    <property type="component" value="Unassembled WGS sequence"/>
</dbReference>
<keyword evidence="2" id="KW-0812">Transmembrane</keyword>
<feature type="transmembrane region" description="Helical" evidence="2">
    <location>
        <begin position="315"/>
        <end position="341"/>
    </location>
</feature>
<organism evidence="3 4">
    <name type="scientific">Seminavis robusta</name>
    <dbReference type="NCBI Taxonomy" id="568900"/>
    <lineage>
        <taxon>Eukaryota</taxon>
        <taxon>Sar</taxon>
        <taxon>Stramenopiles</taxon>
        <taxon>Ochrophyta</taxon>
        <taxon>Bacillariophyta</taxon>
        <taxon>Bacillariophyceae</taxon>
        <taxon>Bacillariophycidae</taxon>
        <taxon>Naviculales</taxon>
        <taxon>Naviculaceae</taxon>
        <taxon>Seminavis</taxon>
    </lineage>
</organism>
<comment type="caution">
    <text evidence="3">The sequence shown here is derived from an EMBL/GenBank/DDBJ whole genome shotgun (WGS) entry which is preliminary data.</text>
</comment>
<evidence type="ECO:0000313" key="3">
    <source>
        <dbReference type="EMBL" id="CAB9515911.1"/>
    </source>
</evidence>
<name>A0A9N8EAY6_9STRA</name>
<keyword evidence="4" id="KW-1185">Reference proteome</keyword>
<accession>A0A9N8EAY6</accession>
<feature type="compositionally biased region" description="Low complexity" evidence="1">
    <location>
        <begin position="358"/>
        <end position="367"/>
    </location>
</feature>
<dbReference type="AlphaFoldDB" id="A0A9N8EAY6"/>
<feature type="transmembrane region" description="Helical" evidence="2">
    <location>
        <begin position="92"/>
        <end position="111"/>
    </location>
</feature>
<keyword evidence="2" id="KW-0472">Membrane</keyword>
<proteinExistence type="predicted"/>
<evidence type="ECO:0000313" key="4">
    <source>
        <dbReference type="Proteomes" id="UP001153069"/>
    </source>
</evidence>
<feature type="compositionally biased region" description="Basic and acidic residues" evidence="1">
    <location>
        <begin position="370"/>
        <end position="383"/>
    </location>
</feature>
<gene>
    <name evidence="3" type="ORF">SEMRO_747_G196530.1</name>
</gene>
<feature type="transmembrane region" description="Helical" evidence="2">
    <location>
        <begin position="62"/>
        <end position="80"/>
    </location>
</feature>
<evidence type="ECO:0000256" key="2">
    <source>
        <dbReference type="SAM" id="Phobius"/>
    </source>
</evidence>
<evidence type="ECO:0000256" key="1">
    <source>
        <dbReference type="SAM" id="MobiDB-lite"/>
    </source>
</evidence>
<feature type="transmembrane region" description="Helical" evidence="2">
    <location>
        <begin position="117"/>
        <end position="137"/>
    </location>
</feature>
<feature type="region of interest" description="Disordered" evidence="1">
    <location>
        <begin position="357"/>
        <end position="383"/>
    </location>
</feature>
<protein>
    <recommendedName>
        <fullName evidence="5">Transmembrane protein</fullName>
    </recommendedName>
</protein>
<feature type="transmembrane region" description="Helical" evidence="2">
    <location>
        <begin position="282"/>
        <end position="303"/>
    </location>
</feature>
<dbReference type="EMBL" id="CAICTM010000746">
    <property type="protein sequence ID" value="CAB9515911.1"/>
    <property type="molecule type" value="Genomic_DNA"/>
</dbReference>